<accession>F8MTI9</accession>
<dbReference type="KEGG" id="nte:NEUTE1DRAFT47664"/>
<dbReference type="RefSeq" id="XP_009852797.1">
    <property type="nucleotide sequence ID" value="XM_009854495.1"/>
</dbReference>
<feature type="compositionally biased region" description="Basic and acidic residues" evidence="1">
    <location>
        <begin position="248"/>
        <end position="257"/>
    </location>
</feature>
<sequence length="593" mass="66098">MDNMMNELVAMGPLDGQSSTRPTYTSILTSTKYNDERHRHWFVACRIASTHFGVSQLPDPFRPHDGESVTLAQATAANRIHECYIKGFEDVMMRFYNLGLSRVSTAAHLYALDFSLWMRVCLAGYALGCGDFGDKFHYTKPSAHVGPFSAEFDIFYHAKQTERFRERQMVSGIVTFGAVPIPNAPGGPRQAVTAASTNISQPSRAENERPSPQISATEVNPKSAALQIHDSEKHILDVAITKANVDQPSKEETEPAHSEVPATEAHPTSTTQTNRASAKRSLDATDPPALAPQSKRQQPGLPLRTLASVLDRQEVHLPSQAKQESQGTTVPTVAQSNSQAERGTGSDDTICGNRACRRPGHELADCFGPPSNMGDLDGCPFCNTQQHVLDNCPDLPRAGKNKLFDTLIIRRANLPPIRTAISFLHLAAAAKKLDVLAETIPLQKRTARWTYSELKLWQHPNPSRLLLFRDPEFSSDPQVLMGKLYESWDALVSGTTRIDRNSESIPSAIMVFKNQWMAELVPYNKIYQTAKIRVEKRGPYPFGPQDELLRVQKGHREMIQEHLFVLLKERYELKPSNKERGGSEHEGIQDQEE</sequence>
<feature type="compositionally biased region" description="Polar residues" evidence="1">
    <location>
        <begin position="266"/>
        <end position="276"/>
    </location>
</feature>
<feature type="region of interest" description="Disordered" evidence="1">
    <location>
        <begin position="316"/>
        <end position="350"/>
    </location>
</feature>
<evidence type="ECO:0000256" key="1">
    <source>
        <dbReference type="SAM" id="MobiDB-lite"/>
    </source>
</evidence>
<dbReference type="GeneID" id="20828107"/>
<dbReference type="OrthoDB" id="4581909at2759"/>
<evidence type="ECO:0000313" key="2">
    <source>
        <dbReference type="EMBL" id="EGO55321.1"/>
    </source>
</evidence>
<feature type="region of interest" description="Disordered" evidence="1">
    <location>
        <begin position="244"/>
        <end position="302"/>
    </location>
</feature>
<evidence type="ECO:0000313" key="3">
    <source>
        <dbReference type="Proteomes" id="UP000008065"/>
    </source>
</evidence>
<dbReference type="AlphaFoldDB" id="F8MTI9"/>
<name>F8MTI9_NEUT8</name>
<protein>
    <submittedName>
        <fullName evidence="2">Uncharacterized protein</fullName>
    </submittedName>
</protein>
<gene>
    <name evidence="2" type="ORF">NEUTE1DRAFT_47664</name>
</gene>
<organism evidence="2 3">
    <name type="scientific">Neurospora tetrasperma (strain FGSC 2508 / ATCC MYA-4615 / P0657)</name>
    <dbReference type="NCBI Taxonomy" id="510951"/>
    <lineage>
        <taxon>Eukaryota</taxon>
        <taxon>Fungi</taxon>
        <taxon>Dikarya</taxon>
        <taxon>Ascomycota</taxon>
        <taxon>Pezizomycotina</taxon>
        <taxon>Sordariomycetes</taxon>
        <taxon>Sordariomycetidae</taxon>
        <taxon>Sordariales</taxon>
        <taxon>Sordariaceae</taxon>
        <taxon>Neurospora</taxon>
    </lineage>
</organism>
<feature type="compositionally biased region" description="Polar residues" evidence="1">
    <location>
        <begin position="320"/>
        <end position="341"/>
    </location>
</feature>
<feature type="region of interest" description="Disordered" evidence="1">
    <location>
        <begin position="184"/>
        <end position="222"/>
    </location>
</feature>
<proteinExistence type="predicted"/>
<reference evidence="3" key="1">
    <citation type="journal article" date="2011" name="Genetics">
        <title>Massive changes in genome architecture accompany the transition to self-fertility in the filamentous fungus Neurospora tetrasperma.</title>
        <authorList>
            <person name="Ellison C.E."/>
            <person name="Stajich J.E."/>
            <person name="Jacobson D.J."/>
            <person name="Natvig D.O."/>
            <person name="Lapidus A."/>
            <person name="Foster B."/>
            <person name="Aerts A."/>
            <person name="Riley R."/>
            <person name="Lindquist E.A."/>
            <person name="Grigoriev I.V."/>
            <person name="Taylor J.W."/>
        </authorList>
    </citation>
    <scope>NUCLEOTIDE SEQUENCE [LARGE SCALE GENOMIC DNA]</scope>
    <source>
        <strain evidence="3">FGSC 2508 / P0657</strain>
    </source>
</reference>
<dbReference type="VEuPathDB" id="FungiDB:NEUTE1DRAFT_47664"/>
<dbReference type="Proteomes" id="UP000008065">
    <property type="component" value="Unassembled WGS sequence"/>
</dbReference>
<keyword evidence="3" id="KW-1185">Reference proteome</keyword>
<dbReference type="EMBL" id="GL891306">
    <property type="protein sequence ID" value="EGO55321.1"/>
    <property type="molecule type" value="Genomic_DNA"/>
</dbReference>
<dbReference type="HOGENOM" id="CLU_021933_0_0_1"/>
<feature type="compositionally biased region" description="Polar residues" evidence="1">
    <location>
        <begin position="193"/>
        <end position="220"/>
    </location>
</feature>